<sequence>MKMPLETNLIRLRGGRVLQALQRPLHRPLQRPRQLLARQRRCQPSSASRRSFKTCQRLRGKECKRNGPFLQLYYRNSSFVNLEGENTEQRTKKYVIHYPFLVNIVLLVSGTPVP</sequence>
<evidence type="ECO:0000313" key="1">
    <source>
        <dbReference type="EMBL" id="CAG6741793.1"/>
    </source>
</evidence>
<protein>
    <submittedName>
        <fullName evidence="1">Uncharacterized protein</fullName>
    </submittedName>
</protein>
<proteinExistence type="predicted"/>
<reference evidence="1" key="1">
    <citation type="submission" date="2021-05" db="EMBL/GenBank/DDBJ databases">
        <authorList>
            <person name="Alioto T."/>
            <person name="Alioto T."/>
            <person name="Gomez Garrido J."/>
        </authorList>
    </citation>
    <scope>NUCLEOTIDE SEQUENCE</scope>
</reference>
<dbReference type="EMBL" id="HBUF01429747">
    <property type="protein sequence ID" value="CAG6741793.1"/>
    <property type="molecule type" value="Transcribed_RNA"/>
</dbReference>
<dbReference type="AlphaFoldDB" id="A0A8D9E5S0"/>
<name>A0A8D9E5S0_9HEMI</name>
<organism evidence="1">
    <name type="scientific">Cacopsylla melanoneura</name>
    <dbReference type="NCBI Taxonomy" id="428564"/>
    <lineage>
        <taxon>Eukaryota</taxon>
        <taxon>Metazoa</taxon>
        <taxon>Ecdysozoa</taxon>
        <taxon>Arthropoda</taxon>
        <taxon>Hexapoda</taxon>
        <taxon>Insecta</taxon>
        <taxon>Pterygota</taxon>
        <taxon>Neoptera</taxon>
        <taxon>Paraneoptera</taxon>
        <taxon>Hemiptera</taxon>
        <taxon>Sternorrhyncha</taxon>
        <taxon>Psylloidea</taxon>
        <taxon>Psyllidae</taxon>
        <taxon>Psyllinae</taxon>
        <taxon>Cacopsylla</taxon>
    </lineage>
</organism>
<accession>A0A8D9E5S0</accession>